<dbReference type="InterPro" id="IPR053187">
    <property type="entry name" value="Notoamide_regulator"/>
</dbReference>
<evidence type="ECO:0000313" key="4">
    <source>
        <dbReference type="EMBL" id="PVH92923.1"/>
    </source>
</evidence>
<keyword evidence="1" id="KW-0539">Nucleus</keyword>
<dbReference type="GO" id="GO:0008270">
    <property type="term" value="F:zinc ion binding"/>
    <property type="evidence" value="ECO:0007669"/>
    <property type="project" value="InterPro"/>
</dbReference>
<evidence type="ECO:0000256" key="1">
    <source>
        <dbReference type="ARBA" id="ARBA00023242"/>
    </source>
</evidence>
<dbReference type="STRING" id="97972.A0A2V1D5V9"/>
<proteinExistence type="predicted"/>
<dbReference type="CDD" id="cd00067">
    <property type="entry name" value="GAL4"/>
    <property type="match status" value="1"/>
</dbReference>
<evidence type="ECO:0000313" key="5">
    <source>
        <dbReference type="Proteomes" id="UP000244855"/>
    </source>
</evidence>
<feature type="region of interest" description="Disordered" evidence="2">
    <location>
        <begin position="180"/>
        <end position="220"/>
    </location>
</feature>
<dbReference type="Gene3D" id="4.10.240.10">
    <property type="entry name" value="Zn(2)-C6 fungal-type DNA-binding domain"/>
    <property type="match status" value="1"/>
</dbReference>
<dbReference type="AlphaFoldDB" id="A0A2V1D5V9"/>
<feature type="region of interest" description="Disordered" evidence="2">
    <location>
        <begin position="1"/>
        <end position="24"/>
    </location>
</feature>
<dbReference type="GO" id="GO:0000981">
    <property type="term" value="F:DNA-binding transcription factor activity, RNA polymerase II-specific"/>
    <property type="evidence" value="ECO:0007669"/>
    <property type="project" value="InterPro"/>
</dbReference>
<dbReference type="PROSITE" id="PS50048">
    <property type="entry name" value="ZN2_CY6_FUNGAL_2"/>
    <property type="match status" value="1"/>
</dbReference>
<dbReference type="PANTHER" id="PTHR47256">
    <property type="entry name" value="ZN(II)2CYS6 TRANSCRIPTION FACTOR (EUROFUNG)-RELATED"/>
    <property type="match status" value="1"/>
</dbReference>
<dbReference type="EMBL" id="KZ805633">
    <property type="protein sequence ID" value="PVH92923.1"/>
    <property type="molecule type" value="Genomic_DNA"/>
</dbReference>
<keyword evidence="5" id="KW-1185">Reference proteome</keyword>
<evidence type="ECO:0000259" key="3">
    <source>
        <dbReference type="PROSITE" id="PS50048"/>
    </source>
</evidence>
<dbReference type="InterPro" id="IPR001138">
    <property type="entry name" value="Zn2Cys6_DnaBD"/>
</dbReference>
<protein>
    <recommendedName>
        <fullName evidence="3">Zn(2)-C6 fungal-type domain-containing protein</fullName>
    </recommendedName>
</protein>
<dbReference type="SMART" id="SM00066">
    <property type="entry name" value="GAL4"/>
    <property type="match status" value="1"/>
</dbReference>
<dbReference type="InterPro" id="IPR036864">
    <property type="entry name" value="Zn2-C6_fun-type_DNA-bd_sf"/>
</dbReference>
<evidence type="ECO:0000256" key="2">
    <source>
        <dbReference type="SAM" id="MobiDB-lite"/>
    </source>
</evidence>
<dbReference type="CDD" id="cd12148">
    <property type="entry name" value="fungal_TF_MHR"/>
    <property type="match status" value="1"/>
</dbReference>
<dbReference type="SUPFAM" id="SSF57701">
    <property type="entry name" value="Zn2/Cys6 DNA-binding domain"/>
    <property type="match status" value="1"/>
</dbReference>
<dbReference type="PANTHER" id="PTHR47256:SF1">
    <property type="entry name" value="ZN(II)2CYS6 TRANSCRIPTION FACTOR (EUROFUNG)"/>
    <property type="match status" value="1"/>
</dbReference>
<sequence>MRPLLPRVGPPPPHNEGSKKRRRNAVACGACRERKSACSGDRPQCTSCVQQKKECRYRTAEGSETESQALKREHRSLSGLLEYLRTAPEDTAQALFHEIRSSTTTHPIVSRFEKEQIWTRPFEQATAMATLPHIENETELKLIIQYQAAYPVLDLSCDAVLSKNELFDFTKILPPDLRLRTRKQPESNEKNELHSSGISPALPSPAQQDQLQPENDLQRGVREQEPSISSVFFPLSSCLNISYWTSVPVTNHYAASAISLYFEIDHPVTGWFDKVSFLNDLIHLRSNNCSAFLVNSLLACASQTYSHRDKAAKAKSYEFEKEAEMLQRADRADSVCAVAGLILLYTCKTRRGEGGKDALKHVADASEMAQRMKMFGVRAALDPAANSSSTQEDLNAFAQTAWGVFHQYNICVHFHIAPPLEFPPSVSVPEHTDLMRYDDKARKFRRVGGFATVRDEAFAYLCRLNRIDCEALFVLRKFSRPPPLAFALSKYGEFLNLMDGLPERLHRSANAPAIVLAFHMLFHQAVMDLFRPYLTIPGLNAIPRNLWAASTKQLKGLVIEYICQQPNAFNEVFWHGSLIYLANAVLRPSSDQDWRFYFLLCMYGFSKAYPSHSFAKGAIQSLLRVATTQKAISEKDAVNIQKVLFLGIEENEVPVNINAYAADLDLAMRDPERAATAVLVNEFEELTVLDEFTVGVVKE</sequence>
<reference evidence="4 5" key="1">
    <citation type="journal article" date="2018" name="Sci. Rep.">
        <title>Comparative genomics provides insights into the lifestyle and reveals functional heterogeneity of dark septate endophytic fungi.</title>
        <authorList>
            <person name="Knapp D.G."/>
            <person name="Nemeth J.B."/>
            <person name="Barry K."/>
            <person name="Hainaut M."/>
            <person name="Henrissat B."/>
            <person name="Johnson J."/>
            <person name="Kuo A."/>
            <person name="Lim J.H.P."/>
            <person name="Lipzen A."/>
            <person name="Nolan M."/>
            <person name="Ohm R.A."/>
            <person name="Tamas L."/>
            <person name="Grigoriev I.V."/>
            <person name="Spatafora J.W."/>
            <person name="Nagy L.G."/>
            <person name="Kovacs G.M."/>
        </authorList>
    </citation>
    <scope>NUCLEOTIDE SEQUENCE [LARGE SCALE GENOMIC DNA]</scope>
    <source>
        <strain evidence="4 5">DSE2036</strain>
    </source>
</reference>
<dbReference type="Pfam" id="PF00172">
    <property type="entry name" value="Zn_clus"/>
    <property type="match status" value="1"/>
</dbReference>
<dbReference type="Proteomes" id="UP000244855">
    <property type="component" value="Unassembled WGS sequence"/>
</dbReference>
<gene>
    <name evidence="4" type="ORF">DM02DRAFT_698002</name>
</gene>
<feature type="compositionally biased region" description="Polar residues" evidence="2">
    <location>
        <begin position="205"/>
        <end position="215"/>
    </location>
</feature>
<feature type="compositionally biased region" description="Basic and acidic residues" evidence="2">
    <location>
        <begin position="180"/>
        <end position="193"/>
    </location>
</feature>
<feature type="domain" description="Zn(2)-C6 fungal-type" evidence="3">
    <location>
        <begin position="27"/>
        <end position="57"/>
    </location>
</feature>
<organism evidence="4 5">
    <name type="scientific">Periconia macrospinosa</name>
    <dbReference type="NCBI Taxonomy" id="97972"/>
    <lineage>
        <taxon>Eukaryota</taxon>
        <taxon>Fungi</taxon>
        <taxon>Dikarya</taxon>
        <taxon>Ascomycota</taxon>
        <taxon>Pezizomycotina</taxon>
        <taxon>Dothideomycetes</taxon>
        <taxon>Pleosporomycetidae</taxon>
        <taxon>Pleosporales</taxon>
        <taxon>Massarineae</taxon>
        <taxon>Periconiaceae</taxon>
        <taxon>Periconia</taxon>
    </lineage>
</organism>
<dbReference type="OrthoDB" id="10261408at2759"/>
<name>A0A2V1D5V9_9PLEO</name>
<accession>A0A2V1D5V9</accession>
<dbReference type="PROSITE" id="PS00463">
    <property type="entry name" value="ZN2_CY6_FUNGAL_1"/>
    <property type="match status" value="1"/>
</dbReference>